<comment type="caution">
    <text evidence="1">The sequence shown here is derived from an EMBL/GenBank/DDBJ whole genome shotgun (WGS) entry which is preliminary data.</text>
</comment>
<evidence type="ECO:0000313" key="1">
    <source>
        <dbReference type="EMBL" id="OXM62303.1"/>
    </source>
</evidence>
<evidence type="ECO:0000313" key="2">
    <source>
        <dbReference type="Proteomes" id="UP000215199"/>
    </source>
</evidence>
<dbReference type="SUPFAM" id="SSF50969">
    <property type="entry name" value="YVTN repeat-like/Quinoprotein amine dehydrogenase"/>
    <property type="match status" value="1"/>
</dbReference>
<dbReference type="AlphaFoldDB" id="A0A229STX5"/>
<gene>
    <name evidence="1" type="ORF">CF165_34980</name>
</gene>
<protein>
    <submittedName>
        <fullName evidence="1">Uncharacterized protein</fullName>
    </submittedName>
</protein>
<dbReference type="InterPro" id="IPR011044">
    <property type="entry name" value="Quino_amine_DH_bsu"/>
</dbReference>
<name>A0A229STX5_9PSEU</name>
<dbReference type="Proteomes" id="UP000215199">
    <property type="component" value="Unassembled WGS sequence"/>
</dbReference>
<dbReference type="EMBL" id="NMUL01000041">
    <property type="protein sequence ID" value="OXM62303.1"/>
    <property type="molecule type" value="Genomic_DNA"/>
</dbReference>
<keyword evidence="2" id="KW-1185">Reference proteome</keyword>
<proteinExistence type="predicted"/>
<reference evidence="2" key="1">
    <citation type="submission" date="2017-07" db="EMBL/GenBank/DDBJ databases">
        <title>Comparative genome mining reveals phylogenetic distribution patterns of secondary metabolites in Amycolatopsis.</title>
        <authorList>
            <person name="Adamek M."/>
            <person name="Alanjary M."/>
            <person name="Sales-Ortells H."/>
            <person name="Goodfellow M."/>
            <person name="Bull A.T."/>
            <person name="Kalinowski J."/>
            <person name="Ziemert N."/>
        </authorList>
    </citation>
    <scope>NUCLEOTIDE SEQUENCE [LARGE SCALE GENOMIC DNA]</scope>
    <source>
        <strain evidence="2">H5</strain>
    </source>
</reference>
<organism evidence="1 2">
    <name type="scientific">Amycolatopsis vastitatis</name>
    <dbReference type="NCBI Taxonomy" id="1905142"/>
    <lineage>
        <taxon>Bacteria</taxon>
        <taxon>Bacillati</taxon>
        <taxon>Actinomycetota</taxon>
        <taxon>Actinomycetes</taxon>
        <taxon>Pseudonocardiales</taxon>
        <taxon>Pseudonocardiaceae</taxon>
        <taxon>Amycolatopsis</taxon>
    </lineage>
</organism>
<sequence length="215" mass="23626">MVNTLPCGHPGRTGSLRLGESEVLLRDGELGGQWSTRPCPVRPVNDGCLAPMPSGWLALTEAGFVRIHGDDQWLVGPVELPEETCEDIRAFPDRPRRGLHTSREWVWDRPIAWLDDTTVAVQGLGVSHDRMLDGIELYDTATGRRTGMFAGPAGPMWGHRGLLHVTTEDGFEVWDPADGARIGFAEGFRPTAHDPATGAFAELRNDQLRIWDPVG</sequence>
<accession>A0A229STX5</accession>